<sequence length="404" mass="44193">MAANVEPKLSTADSTYIPANPRASLFTPLVIDPTQKCSVSQPPTFSDCKSRKRCGLYQRCYTYSGMQQGYNAVVIARNRTGWLVLTQSGDLQLYAVRPAYMPPVPELGWGRVVKAWATNTNLTGASRFAFVLVNDGTWQLYGAGMGVPFGVRATSAGSFFGMEGGSNSHTYPQNAGEANAPFKLRVFDFGVHRFGWSYAVIENKDRRPAWSTLDVNPCTNQAPCPGKPMALCRPSADWTKQDCTACKPPFYKTITGKCMGYNVALNRPTVLGNGLIADQSTSPGAAVDGRDTTVFVGKAIFIGSPTPYWQVNLDQPTKIMHLELHGSFDYNNVDVSLSGTSYQPNPDYNYPPSTYEHRTLDLNPPVTASYVRVYAQKAPTNPGVPYPVPMKLTLVEVAVYTGRD</sequence>
<organism evidence="2 3">
    <name type="scientific">Edaphochlamys debaryana</name>
    <dbReference type="NCBI Taxonomy" id="47281"/>
    <lineage>
        <taxon>Eukaryota</taxon>
        <taxon>Viridiplantae</taxon>
        <taxon>Chlorophyta</taxon>
        <taxon>core chlorophytes</taxon>
        <taxon>Chlorophyceae</taxon>
        <taxon>CS clade</taxon>
        <taxon>Chlamydomonadales</taxon>
        <taxon>Chlamydomonadales incertae sedis</taxon>
        <taxon>Edaphochlamys</taxon>
    </lineage>
</organism>
<name>A0A835Y462_9CHLO</name>
<evidence type="ECO:0000313" key="2">
    <source>
        <dbReference type="EMBL" id="KAG2494864.1"/>
    </source>
</evidence>
<protein>
    <recommendedName>
        <fullName evidence="1">F5/8 type C domain-containing protein</fullName>
    </recommendedName>
</protein>
<keyword evidence="3" id="KW-1185">Reference proteome</keyword>
<dbReference type="InterPro" id="IPR008979">
    <property type="entry name" value="Galactose-bd-like_sf"/>
</dbReference>
<proteinExistence type="predicted"/>
<reference evidence="2" key="1">
    <citation type="journal article" date="2020" name="bioRxiv">
        <title>Comparative genomics of Chlamydomonas.</title>
        <authorList>
            <person name="Craig R.J."/>
            <person name="Hasan A.R."/>
            <person name="Ness R.W."/>
            <person name="Keightley P.D."/>
        </authorList>
    </citation>
    <scope>NUCLEOTIDE SEQUENCE</scope>
    <source>
        <strain evidence="2">CCAP 11/70</strain>
    </source>
</reference>
<dbReference type="Proteomes" id="UP000612055">
    <property type="component" value="Unassembled WGS sequence"/>
</dbReference>
<accession>A0A835Y462</accession>
<dbReference type="AlphaFoldDB" id="A0A835Y462"/>
<evidence type="ECO:0000313" key="3">
    <source>
        <dbReference type="Proteomes" id="UP000612055"/>
    </source>
</evidence>
<dbReference type="EMBL" id="JAEHOE010000028">
    <property type="protein sequence ID" value="KAG2494864.1"/>
    <property type="molecule type" value="Genomic_DNA"/>
</dbReference>
<gene>
    <name evidence="2" type="ORF">HYH03_007104</name>
</gene>
<comment type="caution">
    <text evidence="2">The sequence shown here is derived from an EMBL/GenBank/DDBJ whole genome shotgun (WGS) entry which is preliminary data.</text>
</comment>
<dbReference type="InterPro" id="IPR000421">
    <property type="entry name" value="FA58C"/>
</dbReference>
<feature type="domain" description="F5/8 type C" evidence="1">
    <location>
        <begin position="280"/>
        <end position="379"/>
    </location>
</feature>
<dbReference type="Gene3D" id="2.60.120.260">
    <property type="entry name" value="Galactose-binding domain-like"/>
    <property type="match status" value="1"/>
</dbReference>
<dbReference type="Pfam" id="PF00754">
    <property type="entry name" value="F5_F8_type_C"/>
    <property type="match status" value="1"/>
</dbReference>
<evidence type="ECO:0000259" key="1">
    <source>
        <dbReference type="Pfam" id="PF00754"/>
    </source>
</evidence>
<dbReference type="SUPFAM" id="SSF49785">
    <property type="entry name" value="Galactose-binding domain-like"/>
    <property type="match status" value="1"/>
</dbReference>